<sequence>MVHAAFMYLLLACSFFGVVLSQDQQIQCAKGLQVFISRGTNETLGPGVSGALGEILRERIPDTQVHPVPYPASFLNPDYFTSVLNGTLLLREMITRYTKVCPESKIALLGYSQGAQITSNNLCGTPPVWLAGNPSLAPLPKSIIENHSNMNPVLQPRSETKLTVLLVVAVVLFGDPTFRSDDSFARGTAQGSGMFFRGNHKACNAVGDHIASYCDAGDPICDVESEVTETNMHVTYLERYLEESAEWVVERFSKGSSESPSPGGNNATTSAVVVPSTLPTEQSNAAREVTSLLTVYIPALMVAVVMS</sequence>
<gene>
    <name evidence="4" type="ORF">VDBG_09671</name>
</gene>
<evidence type="ECO:0000313" key="4">
    <source>
        <dbReference type="EMBL" id="EEY23561.1"/>
    </source>
</evidence>
<keyword evidence="1" id="KW-0378">Hydrolase</keyword>
<dbReference type="ESTHER" id="vera1-c9sx20">
    <property type="family name" value="Acetylxylan_esterase"/>
</dbReference>
<dbReference type="AlphaFoldDB" id="C9SX20"/>
<dbReference type="OrthoDB" id="2586582at2759"/>
<keyword evidence="3" id="KW-0732">Signal</keyword>
<accession>C9SX20</accession>
<dbReference type="KEGG" id="val:VDBG_09671"/>
<dbReference type="SUPFAM" id="SSF53474">
    <property type="entry name" value="alpha/beta-Hydrolases"/>
    <property type="match status" value="1"/>
</dbReference>
<organism evidence="5">
    <name type="scientific">Verticillium alfalfae (strain VaMs.102 / ATCC MYA-4576 / FGSC 10136)</name>
    <name type="common">Verticillium wilt of alfalfa</name>
    <name type="synonym">Verticillium albo-atrum</name>
    <dbReference type="NCBI Taxonomy" id="526221"/>
    <lineage>
        <taxon>Eukaryota</taxon>
        <taxon>Fungi</taxon>
        <taxon>Dikarya</taxon>
        <taxon>Ascomycota</taxon>
        <taxon>Pezizomycotina</taxon>
        <taxon>Sordariomycetes</taxon>
        <taxon>Hypocreomycetidae</taxon>
        <taxon>Glomerellales</taxon>
        <taxon>Plectosphaerellaceae</taxon>
        <taxon>Verticillium</taxon>
    </lineage>
</organism>
<feature type="signal peptide" evidence="3">
    <location>
        <begin position="1"/>
        <end position="21"/>
    </location>
</feature>
<evidence type="ECO:0000256" key="3">
    <source>
        <dbReference type="SAM" id="SignalP"/>
    </source>
</evidence>
<dbReference type="OMA" id="FGDPTHV"/>
<dbReference type="Pfam" id="PF01083">
    <property type="entry name" value="Cutinase"/>
    <property type="match status" value="1"/>
</dbReference>
<keyword evidence="5" id="KW-1185">Reference proteome</keyword>
<dbReference type="HOGENOM" id="CLU_040058_4_0_1"/>
<reference evidence="5" key="1">
    <citation type="journal article" date="2011" name="PLoS Pathog.">
        <title>Comparative genomics yields insights into niche adaptation of plant vascular wilt pathogens.</title>
        <authorList>
            <person name="Klosterman S.J."/>
            <person name="Subbarao K.V."/>
            <person name="Kang S."/>
            <person name="Veronese P."/>
            <person name="Gold S.E."/>
            <person name="Thomma B.P.H.J."/>
            <person name="Chen Z."/>
            <person name="Henrissat B."/>
            <person name="Lee Y.-H."/>
            <person name="Park J."/>
            <person name="Garcia-Pedrajas M.D."/>
            <person name="Barbara D.J."/>
            <person name="Anchieta A."/>
            <person name="de Jonge R."/>
            <person name="Santhanam P."/>
            <person name="Maruthachalam K."/>
            <person name="Atallah Z."/>
            <person name="Amyotte S.G."/>
            <person name="Paz Z."/>
            <person name="Inderbitzin P."/>
            <person name="Hayes R.J."/>
            <person name="Heiman D.I."/>
            <person name="Young S."/>
            <person name="Zeng Q."/>
            <person name="Engels R."/>
            <person name="Galagan J."/>
            <person name="Cuomo C.A."/>
            <person name="Dobinson K.F."/>
            <person name="Ma L.-J."/>
        </authorList>
    </citation>
    <scope>NUCLEOTIDE SEQUENCE [LARGE SCALE GENOMIC DNA]</scope>
    <source>
        <strain evidence="5">VaMs.102 / ATCC MYA-4576 / FGSC 10136</strain>
    </source>
</reference>
<dbReference type="GeneID" id="9528183"/>
<dbReference type="PANTHER" id="PTHR33630:SF9">
    <property type="entry name" value="CUTINASE 4"/>
    <property type="match status" value="1"/>
</dbReference>
<proteinExistence type="predicted"/>
<keyword evidence="2" id="KW-1015">Disulfide bond</keyword>
<evidence type="ECO:0000256" key="1">
    <source>
        <dbReference type="ARBA" id="ARBA00022801"/>
    </source>
</evidence>
<dbReference type="Proteomes" id="UP000008698">
    <property type="component" value="Unassembled WGS sequence"/>
</dbReference>
<evidence type="ECO:0000256" key="2">
    <source>
        <dbReference type="ARBA" id="ARBA00023157"/>
    </source>
</evidence>
<dbReference type="Gene3D" id="3.40.50.1820">
    <property type="entry name" value="alpha/beta hydrolase"/>
    <property type="match status" value="1"/>
</dbReference>
<dbReference type="InterPro" id="IPR000675">
    <property type="entry name" value="Cutinase/axe"/>
</dbReference>
<dbReference type="eggNOG" id="ENOG502SQ4D">
    <property type="taxonomic scope" value="Eukaryota"/>
</dbReference>
<dbReference type="SMART" id="SM01110">
    <property type="entry name" value="Cutinase"/>
    <property type="match status" value="1"/>
</dbReference>
<name>C9SX20_VERA1</name>
<dbReference type="RefSeq" id="XP_003000476.1">
    <property type="nucleotide sequence ID" value="XM_003000430.1"/>
</dbReference>
<feature type="chain" id="PRO_5003003155" evidence="3">
    <location>
        <begin position="22"/>
        <end position="307"/>
    </location>
</feature>
<dbReference type="GO" id="GO:0052689">
    <property type="term" value="F:carboxylic ester hydrolase activity"/>
    <property type="evidence" value="ECO:0007669"/>
    <property type="project" value="UniProtKB-ARBA"/>
</dbReference>
<dbReference type="EMBL" id="DS985228">
    <property type="protein sequence ID" value="EEY23561.1"/>
    <property type="molecule type" value="Genomic_DNA"/>
</dbReference>
<evidence type="ECO:0000313" key="5">
    <source>
        <dbReference type="Proteomes" id="UP000008698"/>
    </source>
</evidence>
<protein>
    <submittedName>
        <fullName evidence="4">Predicted protein</fullName>
    </submittedName>
</protein>
<dbReference type="InterPro" id="IPR029058">
    <property type="entry name" value="AB_hydrolase_fold"/>
</dbReference>
<dbReference type="PANTHER" id="PTHR33630">
    <property type="entry name" value="CUTINASE RV1984C-RELATED-RELATED"/>
    <property type="match status" value="1"/>
</dbReference>